<name>A0A345IM63_9DEIO</name>
<organism evidence="1 2">
    <name type="scientific">Deinococcus wulumuqiensis</name>
    <dbReference type="NCBI Taxonomy" id="980427"/>
    <lineage>
        <taxon>Bacteria</taxon>
        <taxon>Thermotogati</taxon>
        <taxon>Deinococcota</taxon>
        <taxon>Deinococci</taxon>
        <taxon>Deinococcales</taxon>
        <taxon>Deinococcaceae</taxon>
        <taxon>Deinococcus</taxon>
    </lineage>
</organism>
<geneLocation type="plasmid" evidence="2">
    <name>pdrdi</name>
</geneLocation>
<evidence type="ECO:0000313" key="1">
    <source>
        <dbReference type="EMBL" id="AXH00786.1"/>
    </source>
</evidence>
<dbReference type="Proteomes" id="UP000253744">
    <property type="component" value="Plasmid pDrdI"/>
</dbReference>
<evidence type="ECO:0000313" key="2">
    <source>
        <dbReference type="Proteomes" id="UP000253744"/>
    </source>
</evidence>
<accession>A0A345IM63</accession>
<gene>
    <name evidence="1" type="ORF">DVJ83_16770</name>
</gene>
<keyword evidence="1" id="KW-0614">Plasmid</keyword>
<protein>
    <submittedName>
        <fullName evidence="1">Uncharacterized protein</fullName>
    </submittedName>
</protein>
<dbReference type="EMBL" id="CP031163">
    <property type="protein sequence ID" value="AXH00786.1"/>
    <property type="molecule type" value="Genomic_DNA"/>
</dbReference>
<dbReference type="KEGG" id="dwu:DVJ83_16770"/>
<sequence>MTVELRIRHSSISVGDNFSSMSSQTAKTNSRPHQAWVVRWNYDRQGAPQGKLRRSRIVQHCEVNPIAIAGVC</sequence>
<proteinExistence type="predicted"/>
<reference evidence="1 2" key="1">
    <citation type="submission" date="2018-07" db="EMBL/GenBank/DDBJ databases">
        <title>Complete Genome and Methylome Analysis of Deinococcus wulumuqiensis NEB 479.</title>
        <authorList>
            <person name="Fomenkov A."/>
            <person name="Luyten Y."/>
            <person name="Vincze T."/>
            <person name="Anton B.P."/>
            <person name="Clark T."/>
            <person name="Roberts R.J."/>
            <person name="Morgan R.D."/>
        </authorList>
    </citation>
    <scope>NUCLEOTIDE SEQUENCE [LARGE SCALE GENOMIC DNA]</scope>
    <source>
        <strain evidence="1 2">NEB 479</strain>
        <plasmid evidence="2">Plasmid pdrdi</plasmid>
    </source>
</reference>
<dbReference type="AlphaFoldDB" id="A0A345IM63"/>